<feature type="domain" description="DNA methylase adenine-specific" evidence="7">
    <location>
        <begin position="171"/>
        <end position="479"/>
    </location>
</feature>
<dbReference type="eggNOG" id="COG0286">
    <property type="taxonomic scope" value="Bacteria"/>
</dbReference>
<keyword evidence="4" id="KW-0949">S-adenosyl-L-methionine</keyword>
<dbReference type="AlphaFoldDB" id="Q10WB4"/>
<dbReference type="GO" id="GO:0032259">
    <property type="term" value="P:methylation"/>
    <property type="evidence" value="ECO:0007669"/>
    <property type="project" value="UniProtKB-KW"/>
</dbReference>
<dbReference type="Pfam" id="PF02384">
    <property type="entry name" value="N6_Mtase"/>
    <property type="match status" value="1"/>
</dbReference>
<dbReference type="REBASE" id="13432">
    <property type="entry name" value="M.TerORF4473P"/>
</dbReference>
<evidence type="ECO:0000259" key="8">
    <source>
        <dbReference type="Pfam" id="PF12161"/>
    </source>
</evidence>
<dbReference type="OrthoDB" id="467945at2"/>
<dbReference type="Gene3D" id="3.40.50.150">
    <property type="entry name" value="Vaccinia Virus protein VP39"/>
    <property type="match status" value="1"/>
</dbReference>
<keyword evidence="3" id="KW-0808">Transferase</keyword>
<dbReference type="EMBL" id="CP000393">
    <property type="protein sequence ID" value="ABG53460.1"/>
    <property type="molecule type" value="Genomic_DNA"/>
</dbReference>
<dbReference type="SUPFAM" id="SSF53335">
    <property type="entry name" value="S-adenosyl-L-methionine-dependent methyltransferases"/>
    <property type="match status" value="1"/>
</dbReference>
<keyword evidence="2 9" id="KW-0489">Methyltransferase</keyword>
<evidence type="ECO:0000256" key="5">
    <source>
        <dbReference type="ARBA" id="ARBA00022747"/>
    </source>
</evidence>
<evidence type="ECO:0000256" key="3">
    <source>
        <dbReference type="ARBA" id="ARBA00022679"/>
    </source>
</evidence>
<dbReference type="EC" id="2.1.1.72" evidence="1"/>
<evidence type="ECO:0000313" key="9">
    <source>
        <dbReference type="EMBL" id="ABG53460.1"/>
    </source>
</evidence>
<dbReference type="InterPro" id="IPR002052">
    <property type="entry name" value="DNA_methylase_N6_adenine_CS"/>
</dbReference>
<keyword evidence="5" id="KW-0680">Restriction system</keyword>
<dbReference type="InterPro" id="IPR022749">
    <property type="entry name" value="D12N6_MeTrfase_N"/>
</dbReference>
<evidence type="ECO:0000259" key="7">
    <source>
        <dbReference type="Pfam" id="PF02384"/>
    </source>
</evidence>
<accession>Q10WB4</accession>
<sequence>MDQNIHNGIVSFIWGIADDVLRDIYVRGKYRDVILPMTVIRRLDCLLEPTKAAVLKENNFYENMEISDKSGLTEFTKYPFYNTSGFTLKKLLDEPRSIKENLIDYLNGFSDNVQEIINKFKFRNQLETLVEHKRLYALIQKFTDSDINLSPEPRKDKKGKVIQPGLSNLGMGYVFEELIRKFNEENNEEAGEHFTPRDIIKLMVNLIFMPVKDQIKNTTYLVYDCACGSGGMLTEAENFLLELATGMGKKVVIHLFGQEVNPETYAICQADMLIKVKETDNIKYASTLASDGFPDFTFDFMLANPPYGKSWKVDQDKILVGRKKEVKDNRFLVKHQGEELQLIPRSSDGQLLFLVNKLSKMKDSTKLGSRIAIVHNGSALFTGDAGSGESNIRRWIIENDWLECIVGLPLNMFYNTGIATYIWIISNKKSVERRGKVQLIDGREWYGKLRKSLGSKSCELRGEDIDRITEEFLDFSESDNSRIFDNEDFGFHKIVVERPLRFSFQVTAARVQEFGEKMGDDLLGVVDILRGLFGEEVQWDFNLVKRDFEKALKVEGWNLKKRDLDLIYQIFTEKDERGEAVILKQTKKGVVYQADAELRDTENVPLKENIQEYFEREVLPHVSDAWIDFDKVVRGYEISFTKYFYKFQKLRSLEDIVEELLELEKETEGILREIVFE</sequence>
<dbReference type="RefSeq" id="WP_011613783.1">
    <property type="nucleotide sequence ID" value="NC_008312.1"/>
</dbReference>
<dbReference type="GO" id="GO:0008170">
    <property type="term" value="F:N-methyltransferase activity"/>
    <property type="evidence" value="ECO:0007669"/>
    <property type="project" value="InterPro"/>
</dbReference>
<feature type="domain" description="N6 adenine-specific DNA methyltransferase N-terminal" evidence="8">
    <location>
        <begin position="10"/>
        <end position="142"/>
    </location>
</feature>
<organism evidence="9">
    <name type="scientific">Trichodesmium erythraeum (strain IMS101)</name>
    <dbReference type="NCBI Taxonomy" id="203124"/>
    <lineage>
        <taxon>Bacteria</taxon>
        <taxon>Bacillati</taxon>
        <taxon>Cyanobacteriota</taxon>
        <taxon>Cyanophyceae</taxon>
        <taxon>Oscillatoriophycideae</taxon>
        <taxon>Oscillatoriales</taxon>
        <taxon>Microcoleaceae</taxon>
        <taxon>Trichodesmium</taxon>
    </lineage>
</organism>
<dbReference type="PANTHER" id="PTHR42933:SF3">
    <property type="entry name" value="TYPE I RESTRICTION ENZYME MJAVIII METHYLASE SUBUNIT"/>
    <property type="match status" value="1"/>
</dbReference>
<comment type="catalytic activity">
    <reaction evidence="6">
        <text>a 2'-deoxyadenosine in DNA + S-adenosyl-L-methionine = an N(6)-methyl-2'-deoxyadenosine in DNA + S-adenosyl-L-homocysteine + H(+)</text>
        <dbReference type="Rhea" id="RHEA:15197"/>
        <dbReference type="Rhea" id="RHEA-COMP:12418"/>
        <dbReference type="Rhea" id="RHEA-COMP:12419"/>
        <dbReference type="ChEBI" id="CHEBI:15378"/>
        <dbReference type="ChEBI" id="CHEBI:57856"/>
        <dbReference type="ChEBI" id="CHEBI:59789"/>
        <dbReference type="ChEBI" id="CHEBI:90615"/>
        <dbReference type="ChEBI" id="CHEBI:90616"/>
        <dbReference type="EC" id="2.1.1.72"/>
    </reaction>
</comment>
<dbReference type="PROSITE" id="PS00092">
    <property type="entry name" value="N6_MTASE"/>
    <property type="match status" value="1"/>
</dbReference>
<protein>
    <recommendedName>
        <fullName evidence="1">site-specific DNA-methyltransferase (adenine-specific)</fullName>
        <ecNumber evidence="1">2.1.1.72</ecNumber>
    </recommendedName>
</protein>
<name>Q10WB4_TRIEI</name>
<dbReference type="Pfam" id="PF12161">
    <property type="entry name" value="HsdM_N"/>
    <property type="match status" value="1"/>
</dbReference>
<dbReference type="KEGG" id="ter:Tery_4473"/>
<dbReference type="InterPro" id="IPR003356">
    <property type="entry name" value="DNA_methylase_A-5"/>
</dbReference>
<dbReference type="GO" id="GO:0009007">
    <property type="term" value="F:site-specific DNA-methyltransferase (adenine-specific) activity"/>
    <property type="evidence" value="ECO:0007669"/>
    <property type="project" value="UniProtKB-EC"/>
</dbReference>
<evidence type="ECO:0000256" key="6">
    <source>
        <dbReference type="ARBA" id="ARBA00047942"/>
    </source>
</evidence>
<dbReference type="InterPro" id="IPR029063">
    <property type="entry name" value="SAM-dependent_MTases_sf"/>
</dbReference>
<dbReference type="HOGENOM" id="CLU_012122_0_0_3"/>
<dbReference type="PANTHER" id="PTHR42933">
    <property type="entry name" value="SLR6095 PROTEIN"/>
    <property type="match status" value="1"/>
</dbReference>
<reference evidence="9" key="1">
    <citation type="submission" date="2006-06" db="EMBL/GenBank/DDBJ databases">
        <title>Complete sequence of Trichodesmium erythraeum IMS101.</title>
        <authorList>
            <consortium name="US DOE Joint Genome Institute"/>
            <person name="Copeland A."/>
            <person name="Lucas S."/>
            <person name="Lapidus A."/>
            <person name="Barry K."/>
            <person name="Detter J.C."/>
            <person name="Glavina del Rio T."/>
            <person name="Hammon N."/>
            <person name="Israni S."/>
            <person name="Dalin E."/>
            <person name="Tice H."/>
            <person name="Pitluck S."/>
            <person name="Kiss H."/>
            <person name="Munk A.C."/>
            <person name="Brettin T."/>
            <person name="Bruce D."/>
            <person name="Han C."/>
            <person name="Tapia R."/>
            <person name="Gilna P."/>
            <person name="Schmutz J."/>
            <person name="Larimer F."/>
            <person name="Land M."/>
            <person name="Hauser L."/>
            <person name="Kyrpides N."/>
            <person name="Kim E."/>
            <person name="Richardson P."/>
        </authorList>
    </citation>
    <scope>NUCLEOTIDE SEQUENCE [LARGE SCALE GENOMIC DNA]</scope>
    <source>
        <strain evidence="9">IMS101</strain>
    </source>
</reference>
<dbReference type="STRING" id="203124.Tery_4473"/>
<proteinExistence type="predicted"/>
<dbReference type="GO" id="GO:0003677">
    <property type="term" value="F:DNA binding"/>
    <property type="evidence" value="ECO:0007669"/>
    <property type="project" value="InterPro"/>
</dbReference>
<evidence type="ECO:0000256" key="1">
    <source>
        <dbReference type="ARBA" id="ARBA00011900"/>
    </source>
</evidence>
<dbReference type="InterPro" id="IPR051537">
    <property type="entry name" value="DNA_Adenine_Mtase"/>
</dbReference>
<evidence type="ECO:0000256" key="2">
    <source>
        <dbReference type="ARBA" id="ARBA00022603"/>
    </source>
</evidence>
<evidence type="ECO:0000256" key="4">
    <source>
        <dbReference type="ARBA" id="ARBA00022691"/>
    </source>
</evidence>
<gene>
    <name evidence="9" type="ordered locus">Tery_4473</name>
</gene>
<dbReference type="PRINTS" id="PR00507">
    <property type="entry name" value="N12N6MTFRASE"/>
</dbReference>
<dbReference type="GO" id="GO:0009307">
    <property type="term" value="P:DNA restriction-modification system"/>
    <property type="evidence" value="ECO:0007669"/>
    <property type="project" value="UniProtKB-KW"/>
</dbReference>